<dbReference type="PANTHER" id="PTHR25462:SF296">
    <property type="entry name" value="MEIOTIC P26, ISOFORM F"/>
    <property type="match status" value="1"/>
</dbReference>
<dbReference type="InterPro" id="IPR013083">
    <property type="entry name" value="Znf_RING/FYVE/PHD"/>
</dbReference>
<dbReference type="EMBL" id="KQ414744">
    <property type="protein sequence ID" value="KOC61910.1"/>
    <property type="molecule type" value="Genomic_DNA"/>
</dbReference>
<sequence length="260" mass="29528">MLARQNIRYISNYKFPSTKLRNVFCLQCKRQFFFQGRSFASSVSEFVPLHGVVPLLLDCGHVICDKCAKSFANKPCPTCNVISQYEDDTPSLPLNIYALGLIIVSNNRPINTDDSHISFAKSVNSKVKEQHIKDLCYECGIPATVKCPQCNALYCSICYSKIHGRALQNHSKIVLSESNYESLFTIPSSCSDWCNEPLGYYCENCNIAGCSHCILRLHQKHNYQPLIQKNQEFVHDFYSAFDQVSQNLQRVQQSEKVSLS</sequence>
<evidence type="ECO:0000256" key="2">
    <source>
        <dbReference type="ARBA" id="ARBA00022771"/>
    </source>
</evidence>
<dbReference type="CDD" id="cd19757">
    <property type="entry name" value="Bbox1"/>
    <property type="match status" value="1"/>
</dbReference>
<dbReference type="SMART" id="SM00184">
    <property type="entry name" value="RING"/>
    <property type="match status" value="1"/>
</dbReference>
<evidence type="ECO:0000313" key="8">
    <source>
        <dbReference type="Proteomes" id="UP000053825"/>
    </source>
</evidence>
<dbReference type="STRING" id="597456.A0A0L7QTG2"/>
<feature type="domain" description="B box-type" evidence="6">
    <location>
        <begin position="190"/>
        <end position="226"/>
    </location>
</feature>
<dbReference type="GO" id="GO:0061630">
    <property type="term" value="F:ubiquitin protein ligase activity"/>
    <property type="evidence" value="ECO:0007669"/>
    <property type="project" value="TreeGrafter"/>
</dbReference>
<dbReference type="PANTHER" id="PTHR25462">
    <property type="entry name" value="BONUS, ISOFORM C-RELATED"/>
    <property type="match status" value="1"/>
</dbReference>
<organism evidence="7 8">
    <name type="scientific">Habropoda laboriosa</name>
    <dbReference type="NCBI Taxonomy" id="597456"/>
    <lineage>
        <taxon>Eukaryota</taxon>
        <taxon>Metazoa</taxon>
        <taxon>Ecdysozoa</taxon>
        <taxon>Arthropoda</taxon>
        <taxon>Hexapoda</taxon>
        <taxon>Insecta</taxon>
        <taxon>Pterygota</taxon>
        <taxon>Neoptera</taxon>
        <taxon>Endopterygota</taxon>
        <taxon>Hymenoptera</taxon>
        <taxon>Apocrita</taxon>
        <taxon>Aculeata</taxon>
        <taxon>Apoidea</taxon>
        <taxon>Anthophila</taxon>
        <taxon>Apidae</taxon>
        <taxon>Habropoda</taxon>
    </lineage>
</organism>
<evidence type="ECO:0000259" key="5">
    <source>
        <dbReference type="PROSITE" id="PS50089"/>
    </source>
</evidence>
<dbReference type="Pfam" id="PF00643">
    <property type="entry name" value="zf-B_box"/>
    <property type="match status" value="1"/>
</dbReference>
<keyword evidence="3" id="KW-0862">Zinc</keyword>
<evidence type="ECO:0000256" key="3">
    <source>
        <dbReference type="ARBA" id="ARBA00022833"/>
    </source>
</evidence>
<dbReference type="SMART" id="SM00336">
    <property type="entry name" value="BBOX"/>
    <property type="match status" value="2"/>
</dbReference>
<dbReference type="InterPro" id="IPR000315">
    <property type="entry name" value="Znf_B-box"/>
</dbReference>
<dbReference type="AlphaFoldDB" id="A0A0L7QTG2"/>
<dbReference type="InterPro" id="IPR001841">
    <property type="entry name" value="Znf_RING"/>
</dbReference>
<proteinExistence type="predicted"/>
<accession>A0A0L7QTG2</accession>
<dbReference type="Pfam" id="PF22586">
    <property type="entry name" value="ANCHR-like_BBOX"/>
    <property type="match status" value="1"/>
</dbReference>
<dbReference type="GO" id="GO:0008270">
    <property type="term" value="F:zinc ion binding"/>
    <property type="evidence" value="ECO:0007669"/>
    <property type="project" value="UniProtKB-KW"/>
</dbReference>
<dbReference type="OrthoDB" id="5800423at2759"/>
<evidence type="ECO:0000313" key="7">
    <source>
        <dbReference type="EMBL" id="KOC61910.1"/>
    </source>
</evidence>
<dbReference type="PROSITE" id="PS50089">
    <property type="entry name" value="ZF_RING_2"/>
    <property type="match status" value="1"/>
</dbReference>
<evidence type="ECO:0000256" key="4">
    <source>
        <dbReference type="PROSITE-ProRule" id="PRU00024"/>
    </source>
</evidence>
<evidence type="ECO:0000256" key="1">
    <source>
        <dbReference type="ARBA" id="ARBA00022723"/>
    </source>
</evidence>
<evidence type="ECO:0000259" key="6">
    <source>
        <dbReference type="PROSITE" id="PS50119"/>
    </source>
</evidence>
<keyword evidence="8" id="KW-1185">Reference proteome</keyword>
<dbReference type="PROSITE" id="PS50119">
    <property type="entry name" value="ZF_BBOX"/>
    <property type="match status" value="1"/>
</dbReference>
<keyword evidence="1" id="KW-0479">Metal-binding</keyword>
<dbReference type="Proteomes" id="UP000053825">
    <property type="component" value="Unassembled WGS sequence"/>
</dbReference>
<dbReference type="InterPro" id="IPR017907">
    <property type="entry name" value="Znf_RING_CS"/>
</dbReference>
<dbReference type="InterPro" id="IPR047153">
    <property type="entry name" value="TRIM45/56/19-like"/>
</dbReference>
<dbReference type="SUPFAM" id="SSF57845">
    <property type="entry name" value="B-box zinc-binding domain"/>
    <property type="match status" value="1"/>
</dbReference>
<gene>
    <name evidence="7" type="ORF">WH47_05346</name>
</gene>
<dbReference type="SUPFAM" id="SSF57850">
    <property type="entry name" value="RING/U-box"/>
    <property type="match status" value="1"/>
</dbReference>
<protein>
    <submittedName>
        <fullName evidence="7">Uncharacterized protein</fullName>
    </submittedName>
</protein>
<name>A0A0L7QTG2_9HYME</name>
<feature type="domain" description="RING-type" evidence="5">
    <location>
        <begin position="25"/>
        <end position="80"/>
    </location>
</feature>
<dbReference type="Gene3D" id="3.30.40.10">
    <property type="entry name" value="Zinc/RING finger domain, C3HC4 (zinc finger)"/>
    <property type="match status" value="1"/>
</dbReference>
<keyword evidence="2 4" id="KW-0863">Zinc-finger</keyword>
<dbReference type="PROSITE" id="PS00518">
    <property type="entry name" value="ZF_RING_1"/>
    <property type="match status" value="1"/>
</dbReference>
<reference evidence="7 8" key="1">
    <citation type="submission" date="2015-07" db="EMBL/GenBank/DDBJ databases">
        <title>The genome of Habropoda laboriosa.</title>
        <authorList>
            <person name="Pan H."/>
            <person name="Kapheim K."/>
        </authorList>
    </citation>
    <scope>NUCLEOTIDE SEQUENCE [LARGE SCALE GENOMIC DNA]</scope>
    <source>
        <strain evidence="7">0110345459</strain>
    </source>
</reference>
<dbReference type="Gene3D" id="3.30.160.60">
    <property type="entry name" value="Classic Zinc Finger"/>
    <property type="match status" value="1"/>
</dbReference>